<protein>
    <submittedName>
        <fullName evidence="2">Uncharacterized protein</fullName>
    </submittedName>
</protein>
<gene>
    <name evidence="2" type="ORF">AMECASPLE_023762</name>
</gene>
<evidence type="ECO:0000313" key="2">
    <source>
        <dbReference type="EMBL" id="MEQ2307997.1"/>
    </source>
</evidence>
<accession>A0ABV0ZQE2</accession>
<comment type="caution">
    <text evidence="2">The sequence shown here is derived from an EMBL/GenBank/DDBJ whole genome shotgun (WGS) entry which is preliminary data.</text>
</comment>
<sequence length="120" mass="13625">ENGAEEDEMYQPPARQLRSASRTVKRKVASATKKRSTSTRPVYRRASRAAPPPSDDCEDMWHSPEDLLLGSCSRPPPGFFNVEFKFQDNYLVFNPSWQWSAPSPGTFLGRTLLTLLRSCF</sequence>
<dbReference type="EMBL" id="JAHRIP010068047">
    <property type="protein sequence ID" value="MEQ2307997.1"/>
    <property type="molecule type" value="Genomic_DNA"/>
</dbReference>
<feature type="region of interest" description="Disordered" evidence="1">
    <location>
        <begin position="1"/>
        <end position="60"/>
    </location>
</feature>
<organism evidence="2 3">
    <name type="scientific">Ameca splendens</name>
    <dbReference type="NCBI Taxonomy" id="208324"/>
    <lineage>
        <taxon>Eukaryota</taxon>
        <taxon>Metazoa</taxon>
        <taxon>Chordata</taxon>
        <taxon>Craniata</taxon>
        <taxon>Vertebrata</taxon>
        <taxon>Euteleostomi</taxon>
        <taxon>Actinopterygii</taxon>
        <taxon>Neopterygii</taxon>
        <taxon>Teleostei</taxon>
        <taxon>Neoteleostei</taxon>
        <taxon>Acanthomorphata</taxon>
        <taxon>Ovalentaria</taxon>
        <taxon>Atherinomorphae</taxon>
        <taxon>Cyprinodontiformes</taxon>
        <taxon>Goodeidae</taxon>
        <taxon>Ameca</taxon>
    </lineage>
</organism>
<keyword evidence="3" id="KW-1185">Reference proteome</keyword>
<name>A0ABV0ZQE2_9TELE</name>
<proteinExistence type="predicted"/>
<reference evidence="2 3" key="1">
    <citation type="submission" date="2021-06" db="EMBL/GenBank/DDBJ databases">
        <authorList>
            <person name="Palmer J.M."/>
        </authorList>
    </citation>
    <scope>NUCLEOTIDE SEQUENCE [LARGE SCALE GENOMIC DNA]</scope>
    <source>
        <strain evidence="2 3">AS_MEX2019</strain>
        <tissue evidence="2">Muscle</tissue>
    </source>
</reference>
<feature type="non-terminal residue" evidence="2">
    <location>
        <position position="1"/>
    </location>
</feature>
<evidence type="ECO:0000256" key="1">
    <source>
        <dbReference type="SAM" id="MobiDB-lite"/>
    </source>
</evidence>
<evidence type="ECO:0000313" key="3">
    <source>
        <dbReference type="Proteomes" id="UP001469553"/>
    </source>
</evidence>
<feature type="compositionally biased region" description="Basic residues" evidence="1">
    <location>
        <begin position="23"/>
        <end position="47"/>
    </location>
</feature>
<dbReference type="Proteomes" id="UP001469553">
    <property type="component" value="Unassembled WGS sequence"/>
</dbReference>